<keyword evidence="1" id="KW-0812">Transmembrane</keyword>
<sequence>MDVLLTIPSFIIIICTMCRVFDLGRIWLDKDRQGATCDYSYRTRNYGKYCQSYDMNTFESGQRYYERDLIRRKETYEQAWNAILDIPFLFIGIIVYITLWRASILHHEMMTLPKASDRRKAACVQLVLFLRDLLFVIPFLIIVCTLFRLPVLILGLMSKMKKPSLTPAILQVISCAMIFPEKGKPTFQIKARKSNPFTLSPRIKCNIFVLGEQFWEEVANVFGNAAVTVGQGMLPISIGDKHGIDYDAINSNANGNEIEFHIQLKQEVKRSVIQKNLAGMAANVPLCLQVEHNEAGVLLVLILPMRDLVACASNAGGILHLTNAHFNVDIQQINMIRGTQHKGVVDSFYILVGTEFVKWCLDVFHFILFCLLLAVPWRWIECLIVMLQHPKKWYERINEECIGVMEHAHLLFTRLHDFLFEPTVNDLVKEVGILATITTDVEGIPRYEVANASVINTWCNGMKHGFYEFEQELFHKNVDRLARETGNIPLLQMNVNTYDTAVKQSTQELQKVKFDVPGTLDATHNFFQTHLIQFWLKCVQVNANMLLLENRITWEHYAVLQEQIHIKEAHFRDKMNHVQAIMHQSHQQMVEENRIIVKKTKCYKFIHYINIYTFICKNFFIALF</sequence>
<reference evidence="2 3" key="1">
    <citation type="journal article" date="2013" name="Curr. Biol.">
        <title>The Genome of the Foraminiferan Reticulomyxa filosa.</title>
        <authorList>
            <person name="Glockner G."/>
            <person name="Hulsmann N."/>
            <person name="Schleicher M."/>
            <person name="Noegel A.A."/>
            <person name="Eichinger L."/>
            <person name="Gallinger C."/>
            <person name="Pawlowski J."/>
            <person name="Sierra R."/>
            <person name="Euteneuer U."/>
            <person name="Pillet L."/>
            <person name="Moustafa A."/>
            <person name="Platzer M."/>
            <person name="Groth M."/>
            <person name="Szafranski K."/>
            <person name="Schliwa M."/>
        </authorList>
    </citation>
    <scope>NUCLEOTIDE SEQUENCE [LARGE SCALE GENOMIC DNA]</scope>
</reference>
<dbReference type="EMBL" id="ASPP01027185">
    <property type="protein sequence ID" value="ETO06386.1"/>
    <property type="molecule type" value="Genomic_DNA"/>
</dbReference>
<comment type="caution">
    <text evidence="2">The sequence shown here is derived from an EMBL/GenBank/DDBJ whole genome shotgun (WGS) entry which is preliminary data.</text>
</comment>
<keyword evidence="3" id="KW-1185">Reference proteome</keyword>
<feature type="non-terminal residue" evidence="2">
    <location>
        <position position="624"/>
    </location>
</feature>
<dbReference type="Proteomes" id="UP000023152">
    <property type="component" value="Unassembled WGS sequence"/>
</dbReference>
<feature type="transmembrane region" description="Helical" evidence="1">
    <location>
        <begin position="6"/>
        <end position="24"/>
    </location>
</feature>
<organism evidence="2 3">
    <name type="scientific">Reticulomyxa filosa</name>
    <dbReference type="NCBI Taxonomy" id="46433"/>
    <lineage>
        <taxon>Eukaryota</taxon>
        <taxon>Sar</taxon>
        <taxon>Rhizaria</taxon>
        <taxon>Retaria</taxon>
        <taxon>Foraminifera</taxon>
        <taxon>Monothalamids</taxon>
        <taxon>Reticulomyxidae</taxon>
        <taxon>Reticulomyxa</taxon>
    </lineage>
</organism>
<gene>
    <name evidence="2" type="ORF">RFI_31009</name>
</gene>
<evidence type="ECO:0000256" key="1">
    <source>
        <dbReference type="SAM" id="Phobius"/>
    </source>
</evidence>
<proteinExistence type="predicted"/>
<dbReference type="AlphaFoldDB" id="X6LYI5"/>
<feature type="transmembrane region" description="Helical" evidence="1">
    <location>
        <begin position="79"/>
        <end position="100"/>
    </location>
</feature>
<feature type="transmembrane region" description="Helical" evidence="1">
    <location>
        <begin position="359"/>
        <end position="380"/>
    </location>
</feature>
<feature type="transmembrane region" description="Helical" evidence="1">
    <location>
        <begin position="135"/>
        <end position="157"/>
    </location>
</feature>
<accession>X6LYI5</accession>
<evidence type="ECO:0000313" key="2">
    <source>
        <dbReference type="EMBL" id="ETO06386.1"/>
    </source>
</evidence>
<keyword evidence="1" id="KW-1133">Transmembrane helix</keyword>
<evidence type="ECO:0000313" key="3">
    <source>
        <dbReference type="Proteomes" id="UP000023152"/>
    </source>
</evidence>
<protein>
    <submittedName>
        <fullName evidence="2">Uncharacterized protein</fullName>
    </submittedName>
</protein>
<keyword evidence="1" id="KW-0472">Membrane</keyword>
<name>X6LYI5_RETFI</name>